<keyword evidence="2" id="KW-0732">Signal</keyword>
<name>A0AAV8VTY6_9CUCU</name>
<dbReference type="AlphaFoldDB" id="A0AAV8VTY6"/>
<proteinExistence type="predicted"/>
<evidence type="ECO:0000313" key="4">
    <source>
        <dbReference type="Proteomes" id="UP001159042"/>
    </source>
</evidence>
<sequence length="858" mass="92512">MLTPLLTTLSLLCLAITGSFAFPTTKDADLVTEPKPGDEFVFVQSTGSDARPIARKDKVSEEDGPFETAHKVPGSLTFARKDEGVEDKKATKKVLKTVKKREANPQGAAPAPAGAIKLDVKALLKKYETELKSSTTPKPKVTSTTTKSGRRRGGASKRVKKEAKHEVTSPRPVLTTAKATLKRVDDDDDAPLLGAASEKQRSRIQIKKGPNGQEYEYEYVYYYYDDDEEPKDKKVTNSHDGPARNQITRSEKSREKTPEANEVVPSRGSKTRGRQLSEEETVSEERLPVNTRFPPRSRNLNTTPIPEEETVRAVTRGRGRGRSTTEAAPNSSSETDNVSDESQGTTRGRNRANVRRPSLDLVDSDSFSHGANSGKPSFPQDLPEGPVRFLGATPNERIELDPDERYEDDEKKTDAKDEDDDEDSSSSPTEEGTTVMSAMDKVALDLYAISQGTQKLFGEGEDGESSTEAEKTISTEENEGTTEAVTESVELETTTVLTTTTTTTTTTPAPTTTTTTTTEAAPFGRGKFGNRRNGLGGRKTTAQSTTTEAAQAETKPKSKFGRPSFGGRARPGAKTTAAPAVEDEAHKEEAKPASHSRPTLSRGRFGGSRPRGRTTATTEEPKDESSSSSTAAPSRPSLPRARPSFNLRTRGRTTAAPATEEDQPGEESSPSASTTETSTTKSRRVGGASGVRPLRPGPRINLAARGRPGASTTTTTTEAPIEDHVTGDEDEKESPDQEESEKEETPAAPVDNSPLGRLRNKNRINVQNRPKAAASAPVQVRRVNPLIARRRPGQTTEAPSSEAPQESPATEEAEAAEEESTEAAPSSSTTEEPKGLNKLLAGRRRPGLRTPGTLTHRT</sequence>
<feature type="compositionally biased region" description="Low complexity" evidence="1">
    <location>
        <begin position="481"/>
        <end position="525"/>
    </location>
</feature>
<feature type="compositionally biased region" description="Low complexity" evidence="1">
    <location>
        <begin position="626"/>
        <end position="644"/>
    </location>
</feature>
<dbReference type="Proteomes" id="UP001159042">
    <property type="component" value="Unassembled WGS sequence"/>
</dbReference>
<organism evidence="3 4">
    <name type="scientific">Exocentrus adspersus</name>
    <dbReference type="NCBI Taxonomy" id="1586481"/>
    <lineage>
        <taxon>Eukaryota</taxon>
        <taxon>Metazoa</taxon>
        <taxon>Ecdysozoa</taxon>
        <taxon>Arthropoda</taxon>
        <taxon>Hexapoda</taxon>
        <taxon>Insecta</taxon>
        <taxon>Pterygota</taxon>
        <taxon>Neoptera</taxon>
        <taxon>Endopterygota</taxon>
        <taxon>Coleoptera</taxon>
        <taxon>Polyphaga</taxon>
        <taxon>Cucujiformia</taxon>
        <taxon>Chrysomeloidea</taxon>
        <taxon>Cerambycidae</taxon>
        <taxon>Lamiinae</taxon>
        <taxon>Acanthocinini</taxon>
        <taxon>Exocentrus</taxon>
    </lineage>
</organism>
<reference evidence="3 4" key="1">
    <citation type="journal article" date="2023" name="Insect Mol. Biol.">
        <title>Genome sequencing provides insights into the evolution of gene families encoding plant cell wall-degrading enzymes in longhorned beetles.</title>
        <authorList>
            <person name="Shin N.R."/>
            <person name="Okamura Y."/>
            <person name="Kirsch R."/>
            <person name="Pauchet Y."/>
        </authorList>
    </citation>
    <scope>NUCLEOTIDE SEQUENCE [LARGE SCALE GENOMIC DNA]</scope>
    <source>
        <strain evidence="3">EAD_L_NR</strain>
    </source>
</reference>
<feature type="region of interest" description="Disordered" evidence="1">
    <location>
        <begin position="131"/>
        <end position="211"/>
    </location>
</feature>
<evidence type="ECO:0000256" key="1">
    <source>
        <dbReference type="SAM" id="MobiDB-lite"/>
    </source>
</evidence>
<evidence type="ECO:0000256" key="2">
    <source>
        <dbReference type="SAM" id="SignalP"/>
    </source>
</evidence>
<feature type="compositionally biased region" description="Low complexity" evidence="1">
    <location>
        <begin position="796"/>
        <end position="808"/>
    </location>
</feature>
<feature type="region of interest" description="Disordered" evidence="1">
    <location>
        <begin position="455"/>
        <end position="858"/>
    </location>
</feature>
<comment type="caution">
    <text evidence="3">The sequence shown here is derived from an EMBL/GenBank/DDBJ whole genome shotgun (WGS) entry which is preliminary data.</text>
</comment>
<accession>A0AAV8VTY6</accession>
<feature type="compositionally biased region" description="Polar residues" evidence="1">
    <location>
        <begin position="329"/>
        <end position="347"/>
    </location>
</feature>
<feature type="compositionally biased region" description="Basic and acidic residues" evidence="1">
    <location>
        <begin position="583"/>
        <end position="592"/>
    </location>
</feature>
<feature type="signal peptide" evidence="2">
    <location>
        <begin position="1"/>
        <end position="21"/>
    </location>
</feature>
<feature type="compositionally biased region" description="Low complexity" evidence="1">
    <location>
        <begin position="538"/>
        <end position="553"/>
    </location>
</feature>
<keyword evidence="4" id="KW-1185">Reference proteome</keyword>
<dbReference type="EMBL" id="JANEYG010000033">
    <property type="protein sequence ID" value="KAJ8917504.1"/>
    <property type="molecule type" value="Genomic_DNA"/>
</dbReference>
<feature type="compositionally biased region" description="Acidic residues" evidence="1">
    <location>
        <begin position="809"/>
        <end position="821"/>
    </location>
</feature>
<feature type="compositionally biased region" description="Low complexity" evidence="1">
    <location>
        <begin position="848"/>
        <end position="858"/>
    </location>
</feature>
<feature type="compositionally biased region" description="Basic and acidic residues" evidence="1">
    <location>
        <begin position="249"/>
        <end position="259"/>
    </location>
</feature>
<evidence type="ECO:0000313" key="3">
    <source>
        <dbReference type="EMBL" id="KAJ8917504.1"/>
    </source>
</evidence>
<protein>
    <submittedName>
        <fullName evidence="3">Uncharacterized protein</fullName>
    </submittedName>
</protein>
<feature type="compositionally biased region" description="Polar residues" evidence="1">
    <location>
        <begin position="365"/>
        <end position="375"/>
    </location>
</feature>
<feature type="compositionally biased region" description="Low complexity" evidence="1">
    <location>
        <begin position="666"/>
        <end position="680"/>
    </location>
</feature>
<feature type="compositionally biased region" description="Low complexity" evidence="1">
    <location>
        <begin position="132"/>
        <end position="147"/>
    </location>
</feature>
<feature type="compositionally biased region" description="Low complexity" evidence="1">
    <location>
        <begin position="425"/>
        <end position="434"/>
    </location>
</feature>
<feature type="region of interest" description="Disordered" evidence="1">
    <location>
        <begin position="228"/>
        <end position="436"/>
    </location>
</feature>
<gene>
    <name evidence="3" type="ORF">NQ315_005553</name>
</gene>
<feature type="compositionally biased region" description="Acidic residues" evidence="1">
    <location>
        <begin position="728"/>
        <end position="742"/>
    </location>
</feature>
<feature type="compositionally biased region" description="Basic residues" evidence="1">
    <location>
        <begin position="148"/>
        <end position="162"/>
    </location>
</feature>
<feature type="chain" id="PRO_5043843787" evidence="2">
    <location>
        <begin position="22"/>
        <end position="858"/>
    </location>
</feature>